<evidence type="ECO:0000313" key="2">
    <source>
        <dbReference type="EMBL" id="KAL0355193.1"/>
    </source>
</evidence>
<gene>
    <name evidence="2" type="ORF">Sradi_3966200</name>
</gene>
<dbReference type="InterPro" id="IPR001584">
    <property type="entry name" value="Integrase_cat-core"/>
</dbReference>
<dbReference type="PROSITE" id="PS50994">
    <property type="entry name" value="INTEGRASE"/>
    <property type="match status" value="1"/>
</dbReference>
<dbReference type="EMBL" id="JACGWJ010000017">
    <property type="protein sequence ID" value="KAL0355193.1"/>
    <property type="molecule type" value="Genomic_DNA"/>
</dbReference>
<dbReference type="PANTHER" id="PTHR35046">
    <property type="entry name" value="ZINC KNUCKLE (CCHC-TYPE) FAMILY PROTEIN"/>
    <property type="match status" value="1"/>
</dbReference>
<name>A0AAW2PJL4_SESRA</name>
<dbReference type="Gene3D" id="3.30.420.10">
    <property type="entry name" value="Ribonuclease H-like superfamily/Ribonuclease H"/>
    <property type="match status" value="1"/>
</dbReference>
<reference evidence="2" key="1">
    <citation type="submission" date="2020-06" db="EMBL/GenBank/DDBJ databases">
        <authorList>
            <person name="Li T."/>
            <person name="Hu X."/>
            <person name="Zhang T."/>
            <person name="Song X."/>
            <person name="Zhang H."/>
            <person name="Dai N."/>
            <person name="Sheng W."/>
            <person name="Hou X."/>
            <person name="Wei L."/>
        </authorList>
    </citation>
    <scope>NUCLEOTIDE SEQUENCE</scope>
    <source>
        <strain evidence="2">G02</strain>
        <tissue evidence="2">Leaf</tissue>
    </source>
</reference>
<organism evidence="2">
    <name type="scientific">Sesamum radiatum</name>
    <name type="common">Black benniseed</name>
    <dbReference type="NCBI Taxonomy" id="300843"/>
    <lineage>
        <taxon>Eukaryota</taxon>
        <taxon>Viridiplantae</taxon>
        <taxon>Streptophyta</taxon>
        <taxon>Embryophyta</taxon>
        <taxon>Tracheophyta</taxon>
        <taxon>Spermatophyta</taxon>
        <taxon>Magnoliopsida</taxon>
        <taxon>eudicotyledons</taxon>
        <taxon>Gunneridae</taxon>
        <taxon>Pentapetalae</taxon>
        <taxon>asterids</taxon>
        <taxon>lamiids</taxon>
        <taxon>Lamiales</taxon>
        <taxon>Pedaliaceae</taxon>
        <taxon>Sesamum</taxon>
    </lineage>
</organism>
<evidence type="ECO:0000259" key="1">
    <source>
        <dbReference type="PROSITE" id="PS50994"/>
    </source>
</evidence>
<accession>A0AAW2PJL4</accession>
<comment type="caution">
    <text evidence="2">The sequence shown here is derived from an EMBL/GenBank/DDBJ whole genome shotgun (WGS) entry which is preliminary data.</text>
</comment>
<protein>
    <submittedName>
        <fullName evidence="2">Transposon Ty3-I Gag-Pol polyprotein</fullName>
    </submittedName>
</protein>
<dbReference type="InterPro" id="IPR012337">
    <property type="entry name" value="RNaseH-like_sf"/>
</dbReference>
<dbReference type="InterPro" id="IPR036397">
    <property type="entry name" value="RNaseH_sf"/>
</dbReference>
<dbReference type="GO" id="GO:0003676">
    <property type="term" value="F:nucleic acid binding"/>
    <property type="evidence" value="ECO:0007669"/>
    <property type="project" value="InterPro"/>
</dbReference>
<proteinExistence type="predicted"/>
<reference evidence="2" key="2">
    <citation type="journal article" date="2024" name="Plant">
        <title>Genomic evolution and insights into agronomic trait innovations of Sesamum species.</title>
        <authorList>
            <person name="Miao H."/>
            <person name="Wang L."/>
            <person name="Qu L."/>
            <person name="Liu H."/>
            <person name="Sun Y."/>
            <person name="Le M."/>
            <person name="Wang Q."/>
            <person name="Wei S."/>
            <person name="Zheng Y."/>
            <person name="Lin W."/>
            <person name="Duan Y."/>
            <person name="Cao H."/>
            <person name="Xiong S."/>
            <person name="Wang X."/>
            <person name="Wei L."/>
            <person name="Li C."/>
            <person name="Ma Q."/>
            <person name="Ju M."/>
            <person name="Zhao R."/>
            <person name="Li G."/>
            <person name="Mu C."/>
            <person name="Tian Q."/>
            <person name="Mei H."/>
            <person name="Zhang T."/>
            <person name="Gao T."/>
            <person name="Zhang H."/>
        </authorList>
    </citation>
    <scope>NUCLEOTIDE SEQUENCE</scope>
    <source>
        <strain evidence="2">G02</strain>
    </source>
</reference>
<dbReference type="SUPFAM" id="SSF53098">
    <property type="entry name" value="Ribonuclease H-like"/>
    <property type="match status" value="1"/>
</dbReference>
<dbReference type="AlphaFoldDB" id="A0AAW2PJL4"/>
<sequence length="173" mass="19711">MKTDVQTSGKECEICQTIKHENNPYLGLLQPLPILEQAWYYISMDFIEGLPISEGKDSILVVVDRLTKYSHFIALKHPYTVTSIAKVFFDQIYKLHGLPVSIVSDRDRLFTSRFWKELFTLSGVSLDMSTAYHPQSDGQTDESIPRKLFEDYVSPQAKEVGSVANIGRILVQH</sequence>
<feature type="domain" description="Integrase catalytic" evidence="1">
    <location>
        <begin position="29"/>
        <end position="141"/>
    </location>
</feature>
<dbReference type="GO" id="GO:0015074">
    <property type="term" value="P:DNA integration"/>
    <property type="evidence" value="ECO:0007669"/>
    <property type="project" value="InterPro"/>
</dbReference>
<dbReference type="PANTHER" id="PTHR35046:SF18">
    <property type="entry name" value="RNA-DIRECTED DNA POLYMERASE"/>
    <property type="match status" value="1"/>
</dbReference>